<feature type="domain" description="Outer membrane lipoprotein BamD-like" evidence="7">
    <location>
        <begin position="82"/>
        <end position="275"/>
    </location>
</feature>
<dbReference type="InterPro" id="IPR017689">
    <property type="entry name" value="BamD"/>
</dbReference>
<dbReference type="GO" id="GO:0043165">
    <property type="term" value="P:Gram-negative-bacterium-type cell outer membrane assembly"/>
    <property type="evidence" value="ECO:0007669"/>
    <property type="project" value="UniProtKB-UniRule"/>
</dbReference>
<dbReference type="Pfam" id="PF13525">
    <property type="entry name" value="YfiO"/>
    <property type="match status" value="1"/>
</dbReference>
<dbReference type="HAMAP" id="MF_00922">
    <property type="entry name" value="OM_assembly_BamD"/>
    <property type="match status" value="1"/>
</dbReference>
<comment type="function">
    <text evidence="6">Part of the outer membrane protein assembly complex, which is involved in assembly and insertion of beta-barrel proteins into the outer membrane.</text>
</comment>
<dbReference type="InterPro" id="IPR011990">
    <property type="entry name" value="TPR-like_helical_dom_sf"/>
</dbReference>
<evidence type="ECO:0000256" key="1">
    <source>
        <dbReference type="ARBA" id="ARBA00022729"/>
    </source>
</evidence>
<name>C0G5I8_9HYPH</name>
<evidence type="ECO:0000259" key="7">
    <source>
        <dbReference type="Pfam" id="PF13525"/>
    </source>
</evidence>
<dbReference type="GO" id="GO:0051205">
    <property type="term" value="P:protein insertion into membrane"/>
    <property type="evidence" value="ECO:0007669"/>
    <property type="project" value="UniProtKB-UniRule"/>
</dbReference>
<reference evidence="8 9" key="1">
    <citation type="submission" date="2009-03" db="EMBL/GenBank/DDBJ databases">
        <authorList>
            <person name="Setubal J.C."/>
            <person name="Boyle S."/>
            <person name="Crasta O.R."/>
            <person name="Gillespie J.J."/>
            <person name="Kenyon R.W."/>
            <person name="Lu J."/>
            <person name="Mane S."/>
            <person name="Nagrani S."/>
            <person name="Shallom J.M."/>
            <person name="Shallom S."/>
            <person name="Shukla M."/>
            <person name="Snyder E.E."/>
            <person name="Sobral B.W."/>
            <person name="Wattam A.R."/>
            <person name="Will R."/>
            <person name="Williams K."/>
            <person name="Yoo H."/>
            <person name="Bruce D.H."/>
            <person name="Detter C."/>
            <person name="Munk C."/>
            <person name="Brettin T.S."/>
            <person name="Ficht T."/>
        </authorList>
    </citation>
    <scope>NUCLEOTIDE SEQUENCE [LARGE SCALE GENOMIC DNA]</scope>
    <source>
        <strain evidence="8 9">Cudo</strain>
    </source>
</reference>
<dbReference type="Proteomes" id="UP000003678">
    <property type="component" value="Unassembled WGS sequence"/>
</dbReference>
<dbReference type="EMBL" id="ACJD01000003">
    <property type="protein sequence ID" value="EEH14922.1"/>
    <property type="molecule type" value="Genomic_DNA"/>
</dbReference>
<protein>
    <recommendedName>
        <fullName evidence="6">Outer membrane protein assembly factor BamD</fullName>
    </recommendedName>
</protein>
<dbReference type="AlphaFoldDB" id="C0G5I8"/>
<keyword evidence="2 6" id="KW-0472">Membrane</keyword>
<proteinExistence type="inferred from homology"/>
<evidence type="ECO:0000256" key="6">
    <source>
        <dbReference type="HAMAP-Rule" id="MF_00922"/>
    </source>
</evidence>
<dbReference type="CDD" id="cd15830">
    <property type="entry name" value="BamD"/>
    <property type="match status" value="1"/>
</dbReference>
<dbReference type="PANTHER" id="PTHR37423:SF1">
    <property type="entry name" value="OUTER MEMBRANE PROTEIN ASSEMBLY FACTOR BAMD"/>
    <property type="match status" value="1"/>
</dbReference>
<sequence length="323" mass="36444">MSFADAESIRWMEHLRSAKSTCCFKRERRYQRAGDRMTSFKFTGVTKTALLSGTIAVLIPLAGCASKNDDIDLTKYVETIDPADKLYNEGLANLDAGRLDEAAKKFAAIDRQHPYTEWARKALVMAAFTNYRKGNYEEAISMAKRYNTLYPTSPESAYAYYIIGLSYFRQIPDVTRDQAASRRAIAAMQEVIDRFPNSEYTDDAKTKIRVARDQLAGKEMQIGRYYLERKEYLAAIKRFRGVVEEYSNTRQVEEALARLVEAYYALGLTSEAQMAASVLGKNFPDSQWYKDSYKLLQSGGLQPRENGNSWLAKAGALITGGSS</sequence>
<dbReference type="NCBIfam" id="TIGR03302">
    <property type="entry name" value="OM_YfiO"/>
    <property type="match status" value="1"/>
</dbReference>
<dbReference type="PANTHER" id="PTHR37423">
    <property type="entry name" value="SOLUBLE LYTIC MUREIN TRANSGLYCOSYLASE-RELATED"/>
    <property type="match status" value="1"/>
</dbReference>
<evidence type="ECO:0000256" key="5">
    <source>
        <dbReference type="ARBA" id="ARBA00023288"/>
    </source>
</evidence>
<comment type="subcellular location">
    <subcellularLocation>
        <location evidence="6">Cell outer membrane</location>
    </subcellularLocation>
</comment>
<evidence type="ECO:0000256" key="2">
    <source>
        <dbReference type="ARBA" id="ARBA00023136"/>
    </source>
</evidence>
<keyword evidence="5 8" id="KW-0449">Lipoprotein</keyword>
<accession>C0G5I8</accession>
<organism evidence="8 9">
    <name type="scientific">Brucella ceti str. Cudo</name>
    <dbReference type="NCBI Taxonomy" id="595497"/>
    <lineage>
        <taxon>Bacteria</taxon>
        <taxon>Pseudomonadati</taxon>
        <taxon>Pseudomonadota</taxon>
        <taxon>Alphaproteobacteria</taxon>
        <taxon>Hyphomicrobiales</taxon>
        <taxon>Brucellaceae</taxon>
        <taxon>Brucella/Ochrobactrum group</taxon>
        <taxon>Brucella</taxon>
    </lineage>
</organism>
<dbReference type="InterPro" id="IPR039565">
    <property type="entry name" value="BamD-like"/>
</dbReference>
<evidence type="ECO:0000313" key="9">
    <source>
        <dbReference type="Proteomes" id="UP000003678"/>
    </source>
</evidence>
<dbReference type="GO" id="GO:1990063">
    <property type="term" value="C:Bam protein complex"/>
    <property type="evidence" value="ECO:0007669"/>
    <property type="project" value="TreeGrafter"/>
</dbReference>
<comment type="subunit">
    <text evidence="6">Part of the Bam complex.</text>
</comment>
<comment type="caution">
    <text evidence="8">The sequence shown here is derived from an EMBL/GenBank/DDBJ whole genome shotgun (WGS) entry which is preliminary data.</text>
</comment>
<keyword evidence="1 6" id="KW-0732">Signal</keyword>
<evidence type="ECO:0000256" key="3">
    <source>
        <dbReference type="ARBA" id="ARBA00023139"/>
    </source>
</evidence>
<comment type="similarity">
    <text evidence="6">Belongs to the BamD family.</text>
</comment>
<keyword evidence="4 6" id="KW-0998">Cell outer membrane</keyword>
<evidence type="ECO:0000256" key="4">
    <source>
        <dbReference type="ARBA" id="ARBA00023237"/>
    </source>
</evidence>
<evidence type="ECO:0000313" key="8">
    <source>
        <dbReference type="EMBL" id="EEH14922.1"/>
    </source>
</evidence>
<gene>
    <name evidence="8" type="primary">yfiO</name>
    <name evidence="6" type="synonym">bamD</name>
    <name evidence="8" type="ORF">BCETI_3000718</name>
</gene>
<dbReference type="Gene3D" id="1.25.40.10">
    <property type="entry name" value="Tetratricopeptide repeat domain"/>
    <property type="match status" value="1"/>
</dbReference>
<keyword evidence="3" id="KW-0564">Palmitate</keyword>
<dbReference type="SUPFAM" id="SSF48452">
    <property type="entry name" value="TPR-like"/>
    <property type="match status" value="1"/>
</dbReference>